<evidence type="ECO:0000313" key="2">
    <source>
        <dbReference type="Proteomes" id="UP001060215"/>
    </source>
</evidence>
<name>A0ACC0HG69_9ERIC</name>
<evidence type="ECO:0000313" key="1">
    <source>
        <dbReference type="EMBL" id="KAI8011918.1"/>
    </source>
</evidence>
<organism evidence="1 2">
    <name type="scientific">Camellia lanceoleosa</name>
    <dbReference type="NCBI Taxonomy" id="1840588"/>
    <lineage>
        <taxon>Eukaryota</taxon>
        <taxon>Viridiplantae</taxon>
        <taxon>Streptophyta</taxon>
        <taxon>Embryophyta</taxon>
        <taxon>Tracheophyta</taxon>
        <taxon>Spermatophyta</taxon>
        <taxon>Magnoliopsida</taxon>
        <taxon>eudicotyledons</taxon>
        <taxon>Gunneridae</taxon>
        <taxon>Pentapetalae</taxon>
        <taxon>asterids</taxon>
        <taxon>Ericales</taxon>
        <taxon>Theaceae</taxon>
        <taxon>Camellia</taxon>
    </lineage>
</organism>
<dbReference type="Proteomes" id="UP001060215">
    <property type="component" value="Chromosome 5"/>
</dbReference>
<gene>
    <name evidence="1" type="ORF">LOK49_LG06G02197</name>
</gene>
<accession>A0ACC0HG69</accession>
<dbReference type="EMBL" id="CM045762">
    <property type="protein sequence ID" value="KAI8011918.1"/>
    <property type="molecule type" value="Genomic_DNA"/>
</dbReference>
<reference evidence="1 2" key="1">
    <citation type="journal article" date="2022" name="Plant J.">
        <title>Chromosome-level genome of Camellia lanceoleosa provides a valuable resource for understanding genome evolution and self-incompatibility.</title>
        <authorList>
            <person name="Gong W."/>
            <person name="Xiao S."/>
            <person name="Wang L."/>
            <person name="Liao Z."/>
            <person name="Chang Y."/>
            <person name="Mo W."/>
            <person name="Hu G."/>
            <person name="Li W."/>
            <person name="Zhao G."/>
            <person name="Zhu H."/>
            <person name="Hu X."/>
            <person name="Ji K."/>
            <person name="Xiang X."/>
            <person name="Song Q."/>
            <person name="Yuan D."/>
            <person name="Jin S."/>
            <person name="Zhang L."/>
        </authorList>
    </citation>
    <scope>NUCLEOTIDE SEQUENCE [LARGE SCALE GENOMIC DNA]</scope>
    <source>
        <strain evidence="1">SQ_2022a</strain>
    </source>
</reference>
<proteinExistence type="predicted"/>
<sequence>MMIGHDPTNPLAIHFLISPPHHLHHIIHSRIDLGEDVEIMMGFHPLPKTLLRQGGPLKWSSRGEHQKFDKKSARPTLLSFRDFPSAVLTHLPPMLDMIVHMNPHSSSFLLSHIHGDCTYESHSSLLLSYASS</sequence>
<comment type="caution">
    <text evidence="1">The sequence shown here is derived from an EMBL/GenBank/DDBJ whole genome shotgun (WGS) entry which is preliminary data.</text>
</comment>
<protein>
    <submittedName>
        <fullName evidence="1">Uncharacterized protein</fullName>
    </submittedName>
</protein>
<keyword evidence="2" id="KW-1185">Reference proteome</keyword>